<dbReference type="Gene3D" id="3.30.9.10">
    <property type="entry name" value="D-Amino Acid Oxidase, subunit A, domain 2"/>
    <property type="match status" value="1"/>
</dbReference>
<dbReference type="GO" id="GO:0005737">
    <property type="term" value="C:cytoplasm"/>
    <property type="evidence" value="ECO:0007669"/>
    <property type="project" value="TreeGrafter"/>
</dbReference>
<dbReference type="Gene3D" id="3.50.50.60">
    <property type="entry name" value="FAD/NAD(P)-binding domain"/>
    <property type="match status" value="1"/>
</dbReference>
<proteinExistence type="predicted"/>
<dbReference type="OrthoDB" id="9806601at2"/>
<dbReference type="GO" id="GO:0016491">
    <property type="term" value="F:oxidoreductase activity"/>
    <property type="evidence" value="ECO:0007669"/>
    <property type="project" value="UniProtKB-KW"/>
</dbReference>
<dbReference type="KEGG" id="sedi:EBB79_21095"/>
<feature type="domain" description="FAD dependent oxidoreductase" evidence="2">
    <location>
        <begin position="41"/>
        <end position="399"/>
    </location>
</feature>
<protein>
    <submittedName>
        <fullName evidence="3">FAD-binding oxidoreductase</fullName>
    </submittedName>
</protein>
<name>A0A3T0N844_9RHOB</name>
<dbReference type="EMBL" id="CP033219">
    <property type="protein sequence ID" value="AZV80141.1"/>
    <property type="molecule type" value="Genomic_DNA"/>
</dbReference>
<organism evidence="3 4">
    <name type="scientific">Parasedimentitalea marina</name>
    <dbReference type="NCBI Taxonomy" id="2483033"/>
    <lineage>
        <taxon>Bacteria</taxon>
        <taxon>Pseudomonadati</taxon>
        <taxon>Pseudomonadota</taxon>
        <taxon>Alphaproteobacteria</taxon>
        <taxon>Rhodobacterales</taxon>
        <taxon>Paracoccaceae</taxon>
        <taxon>Parasedimentitalea</taxon>
    </lineage>
</organism>
<keyword evidence="4" id="KW-1185">Reference proteome</keyword>
<keyword evidence="1" id="KW-0560">Oxidoreductase</keyword>
<evidence type="ECO:0000256" key="1">
    <source>
        <dbReference type="ARBA" id="ARBA00023002"/>
    </source>
</evidence>
<evidence type="ECO:0000313" key="3">
    <source>
        <dbReference type="EMBL" id="AZV80141.1"/>
    </source>
</evidence>
<evidence type="ECO:0000259" key="2">
    <source>
        <dbReference type="Pfam" id="PF01266"/>
    </source>
</evidence>
<dbReference type="InterPro" id="IPR006076">
    <property type="entry name" value="FAD-dep_OxRdtase"/>
</dbReference>
<dbReference type="SUPFAM" id="SSF51905">
    <property type="entry name" value="FAD/NAD(P)-binding domain"/>
    <property type="match status" value="1"/>
</dbReference>
<accession>A0A3T0N844</accession>
<gene>
    <name evidence="3" type="ORF">EBB79_21095</name>
</gene>
<reference evidence="3 4" key="1">
    <citation type="submission" date="2018-10" db="EMBL/GenBank/DDBJ databases">
        <title>Parasedimentitalea marina sp. nov., a psychrophilic bacterium isolated from deep seawater of the New Britain Trench.</title>
        <authorList>
            <person name="Cao J."/>
        </authorList>
    </citation>
    <scope>NUCLEOTIDE SEQUENCE [LARGE SCALE GENOMIC DNA]</scope>
    <source>
        <strain evidence="3 4">W43</strain>
    </source>
</reference>
<dbReference type="PANTHER" id="PTHR13847">
    <property type="entry name" value="SARCOSINE DEHYDROGENASE-RELATED"/>
    <property type="match status" value="1"/>
</dbReference>
<dbReference type="AlphaFoldDB" id="A0A3T0N844"/>
<sequence>MMRRIYSEYAYGPGPRDKCWWDETISEPAWPILNGSVEAEVAIIGGGFTGISAALHLAQSGVKVAVLEAESPGWGASGRNGGFCCLGGSKLSSVAMRRRFGDLATDTYQAGEIAAVTLVRDLLDRFEIDADTHSRGETQLAHSPRAMQRLRAEAADLARTGNEVDLLEADQLAEQGLNGAFHGALTTPVGFGLNPRKYLFGLSQSAQVAGAQLFQRSGATRITQRDGKHVIATLNGTLRASQVIIATNGYSSEDLPTWLAGRYMPTQSTAMVTRPLSEDELQKQGWFSDQMAYDSRNLLHYFRLMPDRRFLFGMRGGLLSSARSEKAIRSKLRHDFDQMFPAWNGVETTHCWSGMVSLSRNLVPFVGPIPDVKGMFAGLCYHGNGVAMGTYAGRLLSDLVLGQTSDLPFSTAITSMPRFPLGRFRRLLMPPAYAALGLMD</sequence>
<dbReference type="InterPro" id="IPR036188">
    <property type="entry name" value="FAD/NAD-bd_sf"/>
</dbReference>
<evidence type="ECO:0000313" key="4">
    <source>
        <dbReference type="Proteomes" id="UP000283063"/>
    </source>
</evidence>
<dbReference type="Proteomes" id="UP000283063">
    <property type="component" value="Chromosome"/>
</dbReference>
<dbReference type="Pfam" id="PF01266">
    <property type="entry name" value="DAO"/>
    <property type="match status" value="1"/>
</dbReference>
<dbReference type="PANTHER" id="PTHR13847:SF281">
    <property type="entry name" value="FAD DEPENDENT OXIDOREDUCTASE DOMAIN-CONTAINING PROTEIN"/>
    <property type="match status" value="1"/>
</dbReference>